<proteinExistence type="predicted"/>
<evidence type="ECO:0000259" key="2">
    <source>
        <dbReference type="Pfam" id="PF00534"/>
    </source>
</evidence>
<keyword evidence="3" id="KW-0328">Glycosyltransferase</keyword>
<dbReference type="InterPro" id="IPR001296">
    <property type="entry name" value="Glyco_trans_1"/>
</dbReference>
<sequence length="371" mass="42030">MAERLQAFDVLALIRSGDRESAQEELGPEVPLREVGDGPLRQLPEDLDHSGNILFLALGANFLEGQGGRTRARLVVVEHGFRYQDKAYSISDHLCHPLLGRGFWKGVLCTYSVYLRKKRLRHAMSRVRRRFEALKDGDRVVCPSRHSQYALYLDLGSLVPGREERFRDEVGLLPPLTPFVPDGGPDRDNDRGGILLLSANRLVKNAERFLEGIARHEPSRQAANREGIDLVGADEACRRRLRRRFGNVLNLRFHPYVQSEQLQDFIRNARIMAFPTLSEGYGIPPVEAFKWGTPVLASAVTSVPEVVGGAAMLADPLQPTEMANRLLQLLADPELRNAKSEEGRKRYERLREETFSCWDRFVHEIDQPYPS</sequence>
<keyword evidence="4" id="KW-1185">Reference proteome</keyword>
<dbReference type="CDD" id="cd03801">
    <property type="entry name" value="GT4_PimA-like"/>
    <property type="match status" value="1"/>
</dbReference>
<evidence type="ECO:0000313" key="4">
    <source>
        <dbReference type="Proteomes" id="UP001575181"/>
    </source>
</evidence>
<comment type="caution">
    <text evidence="3">The sequence shown here is derived from an EMBL/GenBank/DDBJ whole genome shotgun (WGS) entry which is preliminary data.</text>
</comment>
<evidence type="ECO:0000256" key="1">
    <source>
        <dbReference type="ARBA" id="ARBA00022679"/>
    </source>
</evidence>
<protein>
    <submittedName>
        <fullName evidence="3">Glycosyltransferase family 4 protein</fullName>
        <ecNumber evidence="3">2.4.-.-</ecNumber>
    </submittedName>
</protein>
<dbReference type="Pfam" id="PF00534">
    <property type="entry name" value="Glycos_transf_1"/>
    <property type="match status" value="1"/>
</dbReference>
<dbReference type="EMBL" id="JBGUAW010000004">
    <property type="protein sequence ID" value="MFA9460554.1"/>
    <property type="molecule type" value="Genomic_DNA"/>
</dbReference>
<dbReference type="PANTHER" id="PTHR46401:SF2">
    <property type="entry name" value="GLYCOSYLTRANSFERASE WBBK-RELATED"/>
    <property type="match status" value="1"/>
</dbReference>
<dbReference type="EC" id="2.4.-.-" evidence="3"/>
<evidence type="ECO:0000313" key="3">
    <source>
        <dbReference type="EMBL" id="MFA9460554.1"/>
    </source>
</evidence>
<dbReference type="Gene3D" id="3.40.50.2000">
    <property type="entry name" value="Glycogen Phosphorylase B"/>
    <property type="match status" value="1"/>
</dbReference>
<feature type="domain" description="Glycosyl transferase family 1" evidence="2">
    <location>
        <begin position="230"/>
        <end position="346"/>
    </location>
</feature>
<keyword evidence="1 3" id="KW-0808">Transferase</keyword>
<accession>A0ABV4TVC8</accession>
<dbReference type="SUPFAM" id="SSF53756">
    <property type="entry name" value="UDP-Glycosyltransferase/glycogen phosphorylase"/>
    <property type="match status" value="1"/>
</dbReference>
<name>A0ABV4TVC8_9GAMM</name>
<dbReference type="Proteomes" id="UP001575181">
    <property type="component" value="Unassembled WGS sequence"/>
</dbReference>
<gene>
    <name evidence="3" type="ORF">ACERLL_06895</name>
</gene>
<dbReference type="RefSeq" id="WP_373655337.1">
    <property type="nucleotide sequence ID" value="NZ_JBGUAW010000004.1"/>
</dbReference>
<dbReference type="GO" id="GO:0016757">
    <property type="term" value="F:glycosyltransferase activity"/>
    <property type="evidence" value="ECO:0007669"/>
    <property type="project" value="UniProtKB-KW"/>
</dbReference>
<organism evidence="3 4">
    <name type="scientific">Thiohalorhabdus methylotrophus</name>
    <dbReference type="NCBI Taxonomy" id="3242694"/>
    <lineage>
        <taxon>Bacteria</taxon>
        <taxon>Pseudomonadati</taxon>
        <taxon>Pseudomonadota</taxon>
        <taxon>Gammaproteobacteria</taxon>
        <taxon>Thiohalorhabdales</taxon>
        <taxon>Thiohalorhabdaceae</taxon>
        <taxon>Thiohalorhabdus</taxon>
    </lineage>
</organism>
<dbReference type="PANTHER" id="PTHR46401">
    <property type="entry name" value="GLYCOSYLTRANSFERASE WBBK-RELATED"/>
    <property type="match status" value="1"/>
</dbReference>
<reference evidence="3 4" key="1">
    <citation type="submission" date="2024-08" db="EMBL/GenBank/DDBJ databases">
        <title>Whole-genome sequencing of halo(alkali)philic microorganisms from hypersaline lakes.</title>
        <authorList>
            <person name="Sorokin D.Y."/>
            <person name="Merkel A.Y."/>
            <person name="Messina E."/>
            <person name="Yakimov M."/>
        </authorList>
    </citation>
    <scope>NUCLEOTIDE SEQUENCE [LARGE SCALE GENOMIC DNA]</scope>
    <source>
        <strain evidence="3 4">Cl-TMA</strain>
    </source>
</reference>